<proteinExistence type="inferred from homology"/>
<evidence type="ECO:0000313" key="3">
    <source>
        <dbReference type="EMBL" id="OZI55859.1"/>
    </source>
</evidence>
<dbReference type="PANTHER" id="PTHR10672">
    <property type="entry name" value="ADDUCIN"/>
    <property type="match status" value="1"/>
</dbReference>
<dbReference type="Gene3D" id="3.40.225.10">
    <property type="entry name" value="Class II aldolase/adducin N-terminal domain"/>
    <property type="match status" value="1"/>
</dbReference>
<dbReference type="Pfam" id="PF00596">
    <property type="entry name" value="Aldolase_II"/>
    <property type="match status" value="1"/>
</dbReference>
<evidence type="ECO:0000259" key="2">
    <source>
        <dbReference type="SMART" id="SM01007"/>
    </source>
</evidence>
<gene>
    <name evidence="3" type="ORF">CAL20_10325</name>
</gene>
<name>A0A261U1V8_9BORD</name>
<comment type="similarity">
    <text evidence="1">Belongs to the aldolase class II family.</text>
</comment>
<dbReference type="PANTHER" id="PTHR10672:SF39">
    <property type="entry name" value="CLASS II ALDOLASE_ADDUCIN N-TERMINAL DOMAIN-CONTAINING PROTEIN"/>
    <property type="match status" value="1"/>
</dbReference>
<dbReference type="OrthoDB" id="5500703at2"/>
<dbReference type="GO" id="GO:0051015">
    <property type="term" value="F:actin filament binding"/>
    <property type="evidence" value="ECO:0007669"/>
    <property type="project" value="TreeGrafter"/>
</dbReference>
<accession>A0A261U1V8</accession>
<dbReference type="RefSeq" id="WP_094820915.1">
    <property type="nucleotide sequence ID" value="NZ_NEVO01000007.1"/>
</dbReference>
<organism evidence="3 4">
    <name type="scientific">Bordetella genomosp. 4</name>
    <dbReference type="NCBI Taxonomy" id="463044"/>
    <lineage>
        <taxon>Bacteria</taxon>
        <taxon>Pseudomonadati</taxon>
        <taxon>Pseudomonadota</taxon>
        <taxon>Betaproteobacteria</taxon>
        <taxon>Burkholderiales</taxon>
        <taxon>Alcaligenaceae</taxon>
        <taxon>Bordetella</taxon>
    </lineage>
</organism>
<evidence type="ECO:0000313" key="4">
    <source>
        <dbReference type="Proteomes" id="UP000216885"/>
    </source>
</evidence>
<evidence type="ECO:0000256" key="1">
    <source>
        <dbReference type="ARBA" id="ARBA00037961"/>
    </source>
</evidence>
<comment type="caution">
    <text evidence="3">The sequence shown here is derived from an EMBL/GenBank/DDBJ whole genome shotgun (WGS) entry which is preliminary data.</text>
</comment>
<dbReference type="InterPro" id="IPR036409">
    <property type="entry name" value="Aldolase_II/adducin_N_sf"/>
</dbReference>
<dbReference type="GO" id="GO:0005856">
    <property type="term" value="C:cytoskeleton"/>
    <property type="evidence" value="ECO:0007669"/>
    <property type="project" value="TreeGrafter"/>
</dbReference>
<protein>
    <recommendedName>
        <fullName evidence="2">Class II aldolase/adducin N-terminal domain-containing protein</fullName>
    </recommendedName>
</protein>
<dbReference type="EMBL" id="NEVQ01000013">
    <property type="protein sequence ID" value="OZI55859.1"/>
    <property type="molecule type" value="Genomic_DNA"/>
</dbReference>
<dbReference type="SMART" id="SM01007">
    <property type="entry name" value="Aldolase_II"/>
    <property type="match status" value="1"/>
</dbReference>
<sequence>MTTNIDICRTELVLANRILARAGVLDAFGHVSVRHPDRPDNFLLSKSKAPELVSDADILEYDSEAVPLDGVGVPQYSERFIHSEMYRARPDVMAICHHHSPSVLPFCVAGVSIVPVYQHGALIGRHVPMWDSRDEFGDTNLLVTNGKQGASLARALGSASMVLMRHHGATVVGTGLRELVFRSVSACKNAEFQYRAMAIGTVTGLTDGEIELAAKVPPAAIDRAWDLWVGEA</sequence>
<reference evidence="3 4" key="1">
    <citation type="submission" date="2017-05" db="EMBL/GenBank/DDBJ databases">
        <title>Complete and WGS of Bordetella genogroups.</title>
        <authorList>
            <person name="Spilker T."/>
            <person name="LiPuma J."/>
        </authorList>
    </citation>
    <scope>NUCLEOTIDE SEQUENCE [LARGE SCALE GENOMIC DNA]</scope>
    <source>
        <strain evidence="3 4">AU9919</strain>
    </source>
</reference>
<keyword evidence="4" id="KW-1185">Reference proteome</keyword>
<dbReference type="Proteomes" id="UP000216885">
    <property type="component" value="Unassembled WGS sequence"/>
</dbReference>
<dbReference type="AlphaFoldDB" id="A0A261U1V8"/>
<feature type="domain" description="Class II aldolase/adducin N-terminal" evidence="2">
    <location>
        <begin position="10"/>
        <end position="194"/>
    </location>
</feature>
<dbReference type="SUPFAM" id="SSF53639">
    <property type="entry name" value="AraD/HMP-PK domain-like"/>
    <property type="match status" value="1"/>
</dbReference>
<dbReference type="InterPro" id="IPR051017">
    <property type="entry name" value="Aldolase-II_Adducin_sf"/>
</dbReference>
<dbReference type="InterPro" id="IPR001303">
    <property type="entry name" value="Aldolase_II/adducin_N"/>
</dbReference>